<dbReference type="GO" id="GO:0016491">
    <property type="term" value="F:oxidoreductase activity"/>
    <property type="evidence" value="ECO:0007669"/>
    <property type="project" value="InterPro"/>
</dbReference>
<proteinExistence type="predicted"/>
<evidence type="ECO:0000313" key="7">
    <source>
        <dbReference type="EMBL" id="RLZ12367.1"/>
    </source>
</evidence>
<evidence type="ECO:0000256" key="3">
    <source>
        <dbReference type="ARBA" id="ARBA00023157"/>
    </source>
</evidence>
<dbReference type="Pfam" id="PF00578">
    <property type="entry name" value="AhpC-TSA"/>
    <property type="match status" value="1"/>
</dbReference>
<dbReference type="InterPro" id="IPR036249">
    <property type="entry name" value="Thioredoxin-like_sf"/>
</dbReference>
<comment type="subcellular location">
    <subcellularLocation>
        <location evidence="1">Cell envelope</location>
    </subcellularLocation>
</comment>
<feature type="domain" description="Thioredoxin" evidence="6">
    <location>
        <begin position="301"/>
        <end position="432"/>
    </location>
</feature>
<evidence type="ECO:0000256" key="2">
    <source>
        <dbReference type="ARBA" id="ARBA00022748"/>
    </source>
</evidence>
<dbReference type="InterPro" id="IPR017937">
    <property type="entry name" value="Thioredoxin_CS"/>
</dbReference>
<evidence type="ECO:0000256" key="1">
    <source>
        <dbReference type="ARBA" id="ARBA00004196"/>
    </source>
</evidence>
<dbReference type="GO" id="GO:0030313">
    <property type="term" value="C:cell envelope"/>
    <property type="evidence" value="ECO:0007669"/>
    <property type="project" value="UniProtKB-SubCell"/>
</dbReference>
<evidence type="ECO:0000256" key="4">
    <source>
        <dbReference type="ARBA" id="ARBA00023284"/>
    </source>
</evidence>
<gene>
    <name evidence="7" type="ORF">EAH69_02305</name>
</gene>
<organism evidence="7 8">
    <name type="scientific">Faecalibacter macacae</name>
    <dbReference type="NCBI Taxonomy" id="1859289"/>
    <lineage>
        <taxon>Bacteria</taxon>
        <taxon>Pseudomonadati</taxon>
        <taxon>Bacteroidota</taxon>
        <taxon>Flavobacteriia</taxon>
        <taxon>Flavobacteriales</taxon>
        <taxon>Weeksellaceae</taxon>
        <taxon>Faecalibacter</taxon>
    </lineage>
</organism>
<dbReference type="Proteomes" id="UP000275348">
    <property type="component" value="Unassembled WGS sequence"/>
</dbReference>
<accession>A0A3L9MHJ5</accession>
<dbReference type="PROSITE" id="PS51352">
    <property type="entry name" value="THIOREDOXIN_2"/>
    <property type="match status" value="1"/>
</dbReference>
<dbReference type="RefSeq" id="WP_121933579.1">
    <property type="nucleotide sequence ID" value="NZ_RDOJ01000002.1"/>
</dbReference>
<dbReference type="CDD" id="cd02966">
    <property type="entry name" value="TlpA_like_family"/>
    <property type="match status" value="1"/>
</dbReference>
<comment type="caution">
    <text evidence="7">The sequence shown here is derived from an EMBL/GenBank/DDBJ whole genome shotgun (WGS) entry which is preliminary data.</text>
</comment>
<dbReference type="EMBL" id="RDOJ01000002">
    <property type="protein sequence ID" value="RLZ12367.1"/>
    <property type="molecule type" value="Genomic_DNA"/>
</dbReference>
<dbReference type="PANTHER" id="PTHR42852">
    <property type="entry name" value="THIOL:DISULFIDE INTERCHANGE PROTEIN DSBE"/>
    <property type="match status" value="1"/>
</dbReference>
<protein>
    <recommendedName>
        <fullName evidence="6">Thioredoxin domain-containing protein</fullName>
    </recommendedName>
</protein>
<dbReference type="GO" id="GO:0017004">
    <property type="term" value="P:cytochrome complex assembly"/>
    <property type="evidence" value="ECO:0007669"/>
    <property type="project" value="UniProtKB-KW"/>
</dbReference>
<dbReference type="Gene3D" id="3.40.30.10">
    <property type="entry name" value="Glutaredoxin"/>
    <property type="match status" value="1"/>
</dbReference>
<dbReference type="PROSITE" id="PS00194">
    <property type="entry name" value="THIOREDOXIN_1"/>
    <property type="match status" value="1"/>
</dbReference>
<keyword evidence="8" id="KW-1185">Reference proteome</keyword>
<keyword evidence="4" id="KW-0676">Redox-active center</keyword>
<dbReference type="InterPro" id="IPR000866">
    <property type="entry name" value="AhpC/TSA"/>
</dbReference>
<keyword evidence="5" id="KW-0732">Signal</keyword>
<dbReference type="AlphaFoldDB" id="A0A3L9MHJ5"/>
<feature type="chain" id="PRO_5017921232" description="Thioredoxin domain-containing protein" evidence="5">
    <location>
        <begin position="21"/>
        <end position="432"/>
    </location>
</feature>
<dbReference type="InterPro" id="IPR050553">
    <property type="entry name" value="Thioredoxin_ResA/DsbE_sf"/>
</dbReference>
<evidence type="ECO:0000256" key="5">
    <source>
        <dbReference type="SAM" id="SignalP"/>
    </source>
</evidence>
<dbReference type="GO" id="GO:0016209">
    <property type="term" value="F:antioxidant activity"/>
    <property type="evidence" value="ECO:0007669"/>
    <property type="project" value="InterPro"/>
</dbReference>
<dbReference type="PANTHER" id="PTHR42852:SF6">
    <property type="entry name" value="THIOL:DISULFIDE INTERCHANGE PROTEIN DSBE"/>
    <property type="match status" value="1"/>
</dbReference>
<keyword evidence="3" id="KW-1015">Disulfide bond</keyword>
<dbReference type="InterPro" id="IPR013766">
    <property type="entry name" value="Thioredoxin_domain"/>
</dbReference>
<dbReference type="OrthoDB" id="6399635at2"/>
<evidence type="ECO:0000313" key="8">
    <source>
        <dbReference type="Proteomes" id="UP000275348"/>
    </source>
</evidence>
<reference evidence="7 8" key="1">
    <citation type="submission" date="2018-10" db="EMBL/GenBank/DDBJ databases">
        <authorList>
            <person name="Chen X."/>
        </authorList>
    </citation>
    <scope>NUCLEOTIDE SEQUENCE [LARGE SCALE GENOMIC DNA]</scope>
    <source>
        <strain evidence="7 8">YIM 102668</strain>
    </source>
</reference>
<sequence>MKKYLLLPLVLIGANTFAQFSINGQIGNYSNKPVLVKIFENGSPKTINTVKTDHNGNFTTKVPVKYNGIVKLETPAGGAISVLSDNENIKFSTVYGEQIQTGLKVTEGKAQTEYNKLQQLVPLNELNASIFPHIKNIYNPNDPFYKAIETEEKRINDLNKNQSISSPLVNYISGLEALVKESKTNLSEASANKILTHIQNDDDRLENSSYLPELAFAYINYQFSKSPNDTPENNLQKATEVLLEKGNIETERGQNILSTIFTLVPEANFPNFYSSYKSKVNSLTCKITDDLKKKVSGANTIKIGDKAPDIKFETPVKGKKSLYDIKASEKLVVFWASWCPACNKELPYIKEYYTEFKKKGGEIIAISLDFDQTEFNNATKDLGWYNYTDLLRWDSPIAESYNVDSTPTIFLLDKDNKIVQKVGHITELQSSK</sequence>
<keyword evidence="2" id="KW-0201">Cytochrome c-type biogenesis</keyword>
<feature type="signal peptide" evidence="5">
    <location>
        <begin position="1"/>
        <end position="20"/>
    </location>
</feature>
<name>A0A3L9MHJ5_9FLAO</name>
<evidence type="ECO:0000259" key="6">
    <source>
        <dbReference type="PROSITE" id="PS51352"/>
    </source>
</evidence>
<dbReference type="SUPFAM" id="SSF52833">
    <property type="entry name" value="Thioredoxin-like"/>
    <property type="match status" value="1"/>
</dbReference>